<evidence type="ECO:0000313" key="2">
    <source>
        <dbReference type="Proteomes" id="UP000297258"/>
    </source>
</evidence>
<comment type="caution">
    <text evidence="1">The sequence shown here is derived from an EMBL/GenBank/DDBJ whole genome shotgun (WGS) entry which is preliminary data.</text>
</comment>
<dbReference type="EMBL" id="SPUM01000090">
    <property type="protein sequence ID" value="TFW31547.1"/>
    <property type="molecule type" value="Genomic_DNA"/>
</dbReference>
<sequence length="127" mass="13596">MSCAAAATALSLAYAADLSGDPYGLWKPLKGAIYKFHSGIVADATPPTANDRRLTFLVDGNIAKEIFNSIGPDYPETCGSEKGDRDRVKKGIVCSYTAQDEKDKDGPYRCWIGLNLKTGDTIGTISC</sequence>
<organism evidence="1 2">
    <name type="scientific">Massilia horti</name>
    <dbReference type="NCBI Taxonomy" id="2562153"/>
    <lineage>
        <taxon>Bacteria</taxon>
        <taxon>Pseudomonadati</taxon>
        <taxon>Pseudomonadota</taxon>
        <taxon>Betaproteobacteria</taxon>
        <taxon>Burkholderiales</taxon>
        <taxon>Oxalobacteraceae</taxon>
        <taxon>Telluria group</taxon>
        <taxon>Massilia</taxon>
    </lineage>
</organism>
<reference evidence="1 2" key="1">
    <citation type="submission" date="2019-03" db="EMBL/GenBank/DDBJ databases">
        <title>Draft genome of Massilia hortus sp. nov., a novel bacterial species of the Oxalobacteraceae family.</title>
        <authorList>
            <person name="Peta V."/>
            <person name="Raths R."/>
            <person name="Bucking H."/>
        </authorList>
    </citation>
    <scope>NUCLEOTIDE SEQUENCE [LARGE SCALE GENOMIC DNA]</scope>
    <source>
        <strain evidence="1 2">ONC3</strain>
    </source>
</reference>
<proteinExistence type="predicted"/>
<gene>
    <name evidence="1" type="ORF">E4O92_13565</name>
</gene>
<dbReference type="OrthoDB" id="8704355at2"/>
<accession>A0A4Y9T114</accession>
<protein>
    <submittedName>
        <fullName evidence="1">Uncharacterized protein</fullName>
    </submittedName>
</protein>
<dbReference type="AlphaFoldDB" id="A0A4Y9T114"/>
<keyword evidence="2" id="KW-1185">Reference proteome</keyword>
<name>A0A4Y9T114_9BURK</name>
<evidence type="ECO:0000313" key="1">
    <source>
        <dbReference type="EMBL" id="TFW31547.1"/>
    </source>
</evidence>
<dbReference type="Proteomes" id="UP000297258">
    <property type="component" value="Unassembled WGS sequence"/>
</dbReference>